<proteinExistence type="predicted"/>
<dbReference type="Pfam" id="PF13632">
    <property type="entry name" value="Glyco_trans_2_3"/>
    <property type="match status" value="1"/>
</dbReference>
<accession>A0AAX3LQR3</accession>
<evidence type="ECO:0000256" key="6">
    <source>
        <dbReference type="ARBA" id="ARBA00023136"/>
    </source>
</evidence>
<keyword evidence="4 7" id="KW-0812">Transmembrane</keyword>
<keyword evidence="2" id="KW-0328">Glycosyltransferase</keyword>
<name>A0AAX3LQR3_9RHOB</name>
<dbReference type="CDD" id="cd06427">
    <property type="entry name" value="CESA_like_2"/>
    <property type="match status" value="1"/>
</dbReference>
<feature type="transmembrane region" description="Helical" evidence="7">
    <location>
        <begin position="571"/>
        <end position="590"/>
    </location>
</feature>
<evidence type="ECO:0000256" key="4">
    <source>
        <dbReference type="ARBA" id="ARBA00022692"/>
    </source>
</evidence>
<keyword evidence="6 7" id="KW-0472">Membrane</keyword>
<evidence type="ECO:0000256" key="2">
    <source>
        <dbReference type="ARBA" id="ARBA00022676"/>
    </source>
</evidence>
<dbReference type="PANTHER" id="PTHR43867:SF2">
    <property type="entry name" value="CELLULOSE SYNTHASE CATALYTIC SUBUNIT A [UDP-FORMING]"/>
    <property type="match status" value="1"/>
</dbReference>
<protein>
    <submittedName>
        <fullName evidence="10">Glycosyltransferase family 2 protein</fullName>
    </submittedName>
</protein>
<feature type="transmembrane region" description="Helical" evidence="7">
    <location>
        <begin position="488"/>
        <end position="509"/>
    </location>
</feature>
<dbReference type="InterPro" id="IPR001173">
    <property type="entry name" value="Glyco_trans_2-like"/>
</dbReference>
<dbReference type="InterPro" id="IPR037257">
    <property type="entry name" value="T2SS_E_N_sf"/>
</dbReference>
<dbReference type="GO" id="GO:0016757">
    <property type="term" value="F:glycosyltransferase activity"/>
    <property type="evidence" value="ECO:0007669"/>
    <property type="project" value="UniProtKB-KW"/>
</dbReference>
<comment type="subcellular location">
    <subcellularLocation>
        <location evidence="1">Membrane</location>
        <topology evidence="1">Multi-pass membrane protein</topology>
    </subcellularLocation>
</comment>
<gene>
    <name evidence="10" type="ORF">PL336_04220</name>
</gene>
<dbReference type="InterPro" id="IPR050321">
    <property type="entry name" value="Glycosyltr_2/OpgH_subfam"/>
</dbReference>
<evidence type="ECO:0000259" key="9">
    <source>
        <dbReference type="Pfam" id="PF13632"/>
    </source>
</evidence>
<dbReference type="Pfam" id="PF05157">
    <property type="entry name" value="MshEN"/>
    <property type="match status" value="1"/>
</dbReference>
<dbReference type="Gene3D" id="3.90.550.10">
    <property type="entry name" value="Spore Coat Polysaccharide Biosynthesis Protein SpsA, Chain A"/>
    <property type="match status" value="1"/>
</dbReference>
<feature type="transmembrane region" description="Helical" evidence="7">
    <location>
        <begin position="175"/>
        <end position="207"/>
    </location>
</feature>
<organism evidence="10 11">
    <name type="scientific">Sulfitobacter faviae</name>
    <dbReference type="NCBI Taxonomy" id="1775881"/>
    <lineage>
        <taxon>Bacteria</taxon>
        <taxon>Pseudomonadati</taxon>
        <taxon>Pseudomonadota</taxon>
        <taxon>Alphaproteobacteria</taxon>
        <taxon>Rhodobacterales</taxon>
        <taxon>Roseobacteraceae</taxon>
        <taxon>Sulfitobacter</taxon>
    </lineage>
</organism>
<evidence type="ECO:0000256" key="3">
    <source>
        <dbReference type="ARBA" id="ARBA00022679"/>
    </source>
</evidence>
<sequence length="630" mass="70759">MPLDAESEAIGSLLLDRGALTAEQLDAAEDLAEEWNVSLVKVLLSRRWLTTQTLYREIAFYHGLALVDLIEDRADDDLIRQYDPVVMNQFMTVPIGRAEDGTLTVATSRPGPRTLLHIREVYGSGVTIVVASHFDVSWQLQRAFREKHSHEAVFALAELDPDMSAQNVVTPPQILVIYLMISALLLGLAFAPVVTLIVLNVLLTVFYTGNFLFKALLVWLGGAAQETSSRAIAAEASLLRDEDLPIYTVLVPMFREPEVLPILAQALRNLDYPLAKLDIKIVLEEGDHETIDAARKLDLEGVFEIIRVPASHPQTKPKACNFALRYAQGDFLVIFDAEDKPEPDQLKKVIAAFNQSAPNTACIQCRLNYYNARENWLTRMFTLDYSLWFDLMLPGLERLGVPIPLGGTSNHFRMDVLRELNAWDPFNVTEDADLGIRLTQKGYRVGVIDSTTFEEANVSIPNWVRQRSRWIKGYMQTFLVHSRRPIHLWQSVGAAGVFGFVFFIGGTVLSGLLNPVFWSIFAIWLIFGTEVITPYFPLPVLYLSLVNLLAGNGLLIYLTMVAPFRRRWTDLAPWGITVVGYWVLMTVASYKALSQLIFNPFYWEKTQHGLSKHTANEVAEASAEATEAAQ</sequence>
<dbReference type="RefSeq" id="WP_271689241.1">
    <property type="nucleotide sequence ID" value="NZ_CP116423.1"/>
</dbReference>
<feature type="transmembrane region" description="Helical" evidence="7">
    <location>
        <begin position="540"/>
        <end position="559"/>
    </location>
</feature>
<evidence type="ECO:0000256" key="7">
    <source>
        <dbReference type="SAM" id="Phobius"/>
    </source>
</evidence>
<evidence type="ECO:0000313" key="10">
    <source>
        <dbReference type="EMBL" id="WCE71056.1"/>
    </source>
</evidence>
<dbReference type="AlphaFoldDB" id="A0AAX3LQR3"/>
<feature type="domain" description="Glycosyltransferase 2-like" evidence="9">
    <location>
        <begin position="333"/>
        <end position="525"/>
    </location>
</feature>
<dbReference type="PANTHER" id="PTHR43867">
    <property type="entry name" value="CELLULOSE SYNTHASE CATALYTIC SUBUNIT A [UDP-FORMING]"/>
    <property type="match status" value="1"/>
</dbReference>
<dbReference type="InterPro" id="IPR029044">
    <property type="entry name" value="Nucleotide-diphossugar_trans"/>
</dbReference>
<evidence type="ECO:0000256" key="5">
    <source>
        <dbReference type="ARBA" id="ARBA00022989"/>
    </source>
</evidence>
<feature type="domain" description="Type II secretion system protein GspE N-terminal" evidence="8">
    <location>
        <begin position="62"/>
        <end position="149"/>
    </location>
</feature>
<dbReference type="GO" id="GO:0016020">
    <property type="term" value="C:membrane"/>
    <property type="evidence" value="ECO:0007669"/>
    <property type="project" value="UniProtKB-SubCell"/>
</dbReference>
<dbReference type="EMBL" id="CP116423">
    <property type="protein sequence ID" value="WCE71056.1"/>
    <property type="molecule type" value="Genomic_DNA"/>
</dbReference>
<dbReference type="Proteomes" id="UP001210770">
    <property type="component" value="Chromosome"/>
</dbReference>
<evidence type="ECO:0000313" key="11">
    <source>
        <dbReference type="Proteomes" id="UP001210770"/>
    </source>
</evidence>
<dbReference type="SUPFAM" id="SSF53448">
    <property type="entry name" value="Nucleotide-diphospho-sugar transferases"/>
    <property type="match status" value="1"/>
</dbReference>
<dbReference type="SUPFAM" id="SSF160246">
    <property type="entry name" value="EspE N-terminal domain-like"/>
    <property type="match status" value="1"/>
</dbReference>
<keyword evidence="5 7" id="KW-1133">Transmembrane helix</keyword>
<keyword evidence="3" id="KW-0808">Transferase</keyword>
<reference evidence="10" key="1">
    <citation type="submission" date="2023-01" db="EMBL/GenBank/DDBJ databases">
        <title>Comparative genomic analysis of cold water coral derived Sulfitobacter faviae: insights into their metabolism and habitat adaptation.</title>
        <authorList>
            <person name="Guo Y."/>
            <person name="Lin S."/>
            <person name="Huang Z."/>
            <person name="Tang K."/>
            <person name="Wang X."/>
        </authorList>
    </citation>
    <scope>NUCLEOTIDE SEQUENCE</scope>
    <source>
        <strain evidence="10">SCSIO W_1865</strain>
    </source>
</reference>
<evidence type="ECO:0000259" key="8">
    <source>
        <dbReference type="Pfam" id="PF05157"/>
    </source>
</evidence>
<evidence type="ECO:0000256" key="1">
    <source>
        <dbReference type="ARBA" id="ARBA00004141"/>
    </source>
</evidence>
<dbReference type="InterPro" id="IPR007831">
    <property type="entry name" value="T2SS_GspE_N"/>
</dbReference>